<dbReference type="Pfam" id="PF13350">
    <property type="entry name" value="Y_phosphatase3"/>
    <property type="match status" value="1"/>
</dbReference>
<sequence>MNNQRLLNIQNGQNFRDLGGYETTNGHHVKWHKIIRSGSLANLNHHDLQLLANIPVTLDLDFRAPEEVKRSQDHVPNTATYHHLPVFKSDETDASHSDEEIADRMAQAGNGYRHMLDVYRRMATVETAKAAYQEMFRLLLENNDGATLFHCTAGKDRTGMGAFLILSALQVPMETIKQDYLLTNEATYDFRHNWLQMLRAEGESDTVVENRRALGSVSLDYLQQALTIIKNNFGDVDHYLTDYLQLTQGDLTDLRHQYLE</sequence>
<evidence type="ECO:0000256" key="1">
    <source>
        <dbReference type="ARBA" id="ARBA00009580"/>
    </source>
</evidence>
<dbReference type="RefSeq" id="WP_057749563.1">
    <property type="nucleotide sequence ID" value="NZ_AZER01000014.1"/>
</dbReference>
<gene>
    <name evidence="2" type="ORF">FD27_GL000461</name>
</gene>
<comment type="caution">
    <text evidence="2">The sequence shown here is derived from an EMBL/GenBank/DDBJ whole genome shotgun (WGS) entry which is preliminary data.</text>
</comment>
<dbReference type="Gene3D" id="3.90.190.10">
    <property type="entry name" value="Protein tyrosine phosphatase superfamily"/>
    <property type="match status" value="1"/>
</dbReference>
<dbReference type="PROSITE" id="PS00383">
    <property type="entry name" value="TYR_PHOSPHATASE_1"/>
    <property type="match status" value="1"/>
</dbReference>
<comment type="similarity">
    <text evidence="1">Belongs to the protein-tyrosine phosphatase family.</text>
</comment>
<dbReference type="PATRIC" id="fig|1423746.3.peg.469"/>
<dbReference type="AlphaFoldDB" id="A0A0R1P6E0"/>
<dbReference type="PANTHER" id="PTHR31126">
    <property type="entry name" value="TYROSINE-PROTEIN PHOSPHATASE"/>
    <property type="match status" value="1"/>
</dbReference>
<protein>
    <submittedName>
        <fullName evidence="2">Tyrosine-phosphatase protein</fullName>
    </submittedName>
</protein>
<dbReference type="SUPFAM" id="SSF52799">
    <property type="entry name" value="(Phosphotyrosine protein) phosphatases II"/>
    <property type="match status" value="1"/>
</dbReference>
<reference evidence="2 3" key="1">
    <citation type="journal article" date="2015" name="Genome Announc.">
        <title>Expanding the biotechnology potential of lactobacilli through comparative genomics of 213 strains and associated genera.</title>
        <authorList>
            <person name="Sun Z."/>
            <person name="Harris H.M."/>
            <person name="McCann A."/>
            <person name="Guo C."/>
            <person name="Argimon S."/>
            <person name="Zhang W."/>
            <person name="Yang X."/>
            <person name="Jeffery I.B."/>
            <person name="Cooney J.C."/>
            <person name="Kagawa T.F."/>
            <person name="Liu W."/>
            <person name="Song Y."/>
            <person name="Salvetti E."/>
            <person name="Wrobel A."/>
            <person name="Rasinkangas P."/>
            <person name="Parkhill J."/>
            <person name="Rea M.C."/>
            <person name="O'Sullivan O."/>
            <person name="Ritari J."/>
            <person name="Douillard F.P."/>
            <person name="Paul Ross R."/>
            <person name="Yang R."/>
            <person name="Briner A.E."/>
            <person name="Felis G.E."/>
            <person name="de Vos W.M."/>
            <person name="Barrangou R."/>
            <person name="Klaenhammer T.R."/>
            <person name="Caufield P.W."/>
            <person name="Cui Y."/>
            <person name="Zhang H."/>
            <person name="O'Toole P.W."/>
        </authorList>
    </citation>
    <scope>NUCLEOTIDE SEQUENCE [LARGE SCALE GENOMIC DNA]</scope>
    <source>
        <strain evidence="2 3">DSM 13145</strain>
    </source>
</reference>
<dbReference type="GO" id="GO:0004721">
    <property type="term" value="F:phosphoprotein phosphatase activity"/>
    <property type="evidence" value="ECO:0007669"/>
    <property type="project" value="InterPro"/>
</dbReference>
<dbReference type="InterPro" id="IPR016130">
    <property type="entry name" value="Tyr_Pase_AS"/>
</dbReference>
<evidence type="ECO:0000313" key="2">
    <source>
        <dbReference type="EMBL" id="KRL27721.1"/>
    </source>
</evidence>
<proteinExistence type="inferred from homology"/>
<keyword evidence="3" id="KW-1185">Reference proteome</keyword>
<dbReference type="STRING" id="1423746.FD27_GL000461"/>
<evidence type="ECO:0000313" key="3">
    <source>
        <dbReference type="Proteomes" id="UP000051445"/>
    </source>
</evidence>
<dbReference type="InterPro" id="IPR029021">
    <property type="entry name" value="Prot-tyrosine_phosphatase-like"/>
</dbReference>
<dbReference type="Proteomes" id="UP000051445">
    <property type="component" value="Unassembled WGS sequence"/>
</dbReference>
<accession>A0A0R1P6E0</accession>
<dbReference type="OrthoDB" id="1188001at2"/>
<name>A0A0R1P6E0_9LACO</name>
<organism evidence="2 3">
    <name type="scientific">Limosilactobacillus frumenti DSM 13145</name>
    <dbReference type="NCBI Taxonomy" id="1423746"/>
    <lineage>
        <taxon>Bacteria</taxon>
        <taxon>Bacillati</taxon>
        <taxon>Bacillota</taxon>
        <taxon>Bacilli</taxon>
        <taxon>Lactobacillales</taxon>
        <taxon>Lactobacillaceae</taxon>
        <taxon>Limosilactobacillus</taxon>
    </lineage>
</organism>
<dbReference type="PANTHER" id="PTHR31126:SF1">
    <property type="entry name" value="TYROSINE SPECIFIC PROTEIN PHOSPHATASES DOMAIN-CONTAINING PROTEIN"/>
    <property type="match status" value="1"/>
</dbReference>
<dbReference type="InterPro" id="IPR026893">
    <property type="entry name" value="Tyr/Ser_Pase_IphP-type"/>
</dbReference>
<dbReference type="EMBL" id="AZER01000014">
    <property type="protein sequence ID" value="KRL27721.1"/>
    <property type="molecule type" value="Genomic_DNA"/>
</dbReference>